<gene>
    <name evidence="1" type="ORF">HMPREF1535_04287</name>
</gene>
<accession>A0A0F5IR90</accession>
<comment type="caution">
    <text evidence="1">The sequence shown here is derived from an EMBL/GenBank/DDBJ whole genome shotgun (WGS) entry which is preliminary data.</text>
</comment>
<dbReference type="STRING" id="927665.HMPREF1535_04287"/>
<sequence length="35" mass="3964">MESMATKTLHRAEIIVDENIVTVYIVSALGHYDDK</sequence>
<organism evidence="1 2">
    <name type="scientific">Parabacteroides goldsteinii DSM 19448 = WAL 12034</name>
    <dbReference type="NCBI Taxonomy" id="927665"/>
    <lineage>
        <taxon>Bacteria</taxon>
        <taxon>Pseudomonadati</taxon>
        <taxon>Bacteroidota</taxon>
        <taxon>Bacteroidia</taxon>
        <taxon>Bacteroidales</taxon>
        <taxon>Tannerellaceae</taxon>
        <taxon>Parabacteroides</taxon>
    </lineage>
</organism>
<proteinExistence type="predicted"/>
<dbReference type="AlphaFoldDB" id="A0A0F5IR90"/>
<dbReference type="PATRIC" id="fig|927665.4.peg.4402"/>
<name>A0A0F5IR90_9BACT</name>
<evidence type="ECO:0000313" key="2">
    <source>
        <dbReference type="Proteomes" id="UP000033047"/>
    </source>
</evidence>
<protein>
    <submittedName>
        <fullName evidence="1">Uncharacterized protein</fullName>
    </submittedName>
</protein>
<dbReference type="EMBL" id="AQHV01000023">
    <property type="protein sequence ID" value="KKB48061.1"/>
    <property type="molecule type" value="Genomic_DNA"/>
</dbReference>
<reference evidence="1 2" key="1">
    <citation type="submission" date="2013-04" db="EMBL/GenBank/DDBJ databases">
        <title>The Genome Sequence of Parabacteroides goldsteinii DSM 19448.</title>
        <authorList>
            <consortium name="The Broad Institute Genomics Platform"/>
            <person name="Earl A."/>
            <person name="Ward D."/>
            <person name="Feldgarden M."/>
            <person name="Gevers D."/>
            <person name="Martens E."/>
            <person name="Sakamoto M."/>
            <person name="Benno Y."/>
            <person name="Song Y."/>
            <person name="Liu C."/>
            <person name="Lee J."/>
            <person name="Bolanos M."/>
            <person name="Vaisanen M.L."/>
            <person name="Finegold S.M."/>
            <person name="Walker B."/>
            <person name="Young S."/>
            <person name="Zeng Q."/>
            <person name="Gargeya S."/>
            <person name="Fitzgerald M."/>
            <person name="Haas B."/>
            <person name="Abouelleil A."/>
            <person name="Allen A.W."/>
            <person name="Alvarado L."/>
            <person name="Arachchi H.M."/>
            <person name="Berlin A.M."/>
            <person name="Chapman S.B."/>
            <person name="Gainer-Dewar J."/>
            <person name="Goldberg J."/>
            <person name="Griggs A."/>
            <person name="Gujja S."/>
            <person name="Hansen M."/>
            <person name="Howarth C."/>
            <person name="Imamovic A."/>
            <person name="Ireland A."/>
            <person name="Larimer J."/>
            <person name="McCowan C."/>
            <person name="Murphy C."/>
            <person name="Pearson M."/>
            <person name="Poon T.W."/>
            <person name="Priest M."/>
            <person name="Roberts A."/>
            <person name="Saif S."/>
            <person name="Shea T."/>
            <person name="Sisk P."/>
            <person name="Sykes S."/>
            <person name="Wortman J."/>
            <person name="Nusbaum C."/>
            <person name="Birren B."/>
        </authorList>
    </citation>
    <scope>NUCLEOTIDE SEQUENCE [LARGE SCALE GENOMIC DNA]</scope>
    <source>
        <strain evidence="1 2">DSM 19448</strain>
    </source>
</reference>
<evidence type="ECO:0000313" key="1">
    <source>
        <dbReference type="EMBL" id="KKB48061.1"/>
    </source>
</evidence>
<dbReference type="HOGENOM" id="CLU_3366320_0_0_10"/>
<dbReference type="Proteomes" id="UP000033047">
    <property type="component" value="Unassembled WGS sequence"/>
</dbReference>